<keyword evidence="2" id="KW-0238">DNA-binding</keyword>
<gene>
    <name evidence="5" type="ORF">AAV94_09425</name>
</gene>
<dbReference type="EMBL" id="LBNQ01000026">
    <property type="protein sequence ID" value="KKW67621.1"/>
    <property type="molecule type" value="Genomic_DNA"/>
</dbReference>
<dbReference type="CDD" id="cd07377">
    <property type="entry name" value="WHTH_GntR"/>
    <property type="match status" value="1"/>
</dbReference>
<dbReference type="RefSeq" id="WP_046742090.1">
    <property type="nucleotide sequence ID" value="NZ_LBNQ01000026.1"/>
</dbReference>
<dbReference type="SUPFAM" id="SSF48008">
    <property type="entry name" value="GntR ligand-binding domain-like"/>
    <property type="match status" value="1"/>
</dbReference>
<dbReference type="InterPro" id="IPR011711">
    <property type="entry name" value="GntR_C"/>
</dbReference>
<name>A0A0U1PYS3_9BURK</name>
<sequence length="239" mass="27034">MVNPLLLGQDIYHFASTAEQDAYHHIHAAIRMGRYQAGQRLVPETIAAEIGTSRMPVREAFRRLAAEGLVTIRPNRGAVVTGLDVADMQEVFEMRAVLEGLAVRLALPRVTRTVLQTLDDLLDRIDDRDENLADWTTAHRHFHETLCRLSGRPRLVRQIASLHSLVEPHMRLWINQVESRPSARADHQHLLDALCEGDPQLCEQTMREHVLDTVPDLLKLLPPARAQREGALHPLSSNF</sequence>
<dbReference type="PROSITE" id="PS50949">
    <property type="entry name" value="HTH_GNTR"/>
    <property type="match status" value="1"/>
</dbReference>
<dbReference type="InterPro" id="IPR036388">
    <property type="entry name" value="WH-like_DNA-bd_sf"/>
</dbReference>
<dbReference type="PANTHER" id="PTHR43537">
    <property type="entry name" value="TRANSCRIPTIONAL REGULATOR, GNTR FAMILY"/>
    <property type="match status" value="1"/>
</dbReference>
<keyword evidence="6" id="KW-1185">Reference proteome</keyword>
<dbReference type="AlphaFoldDB" id="A0A0U1PYS3"/>
<feature type="domain" description="HTH gntR-type" evidence="4">
    <location>
        <begin position="16"/>
        <end position="83"/>
    </location>
</feature>
<dbReference type="SMART" id="SM00345">
    <property type="entry name" value="HTH_GNTR"/>
    <property type="match status" value="1"/>
</dbReference>
<dbReference type="Proteomes" id="UP000050580">
    <property type="component" value="Unassembled WGS sequence"/>
</dbReference>
<proteinExistence type="predicted"/>
<dbReference type="PATRIC" id="fig|1610491.3.peg.2003"/>
<dbReference type="InterPro" id="IPR008920">
    <property type="entry name" value="TF_FadR/GntR_C"/>
</dbReference>
<dbReference type="Pfam" id="PF00392">
    <property type="entry name" value="GntR"/>
    <property type="match status" value="1"/>
</dbReference>
<keyword evidence="3" id="KW-0804">Transcription</keyword>
<dbReference type="Gene3D" id="1.10.10.10">
    <property type="entry name" value="Winged helix-like DNA-binding domain superfamily/Winged helix DNA-binding domain"/>
    <property type="match status" value="1"/>
</dbReference>
<comment type="caution">
    <text evidence="5">The sequence shown here is derived from an EMBL/GenBank/DDBJ whole genome shotgun (WGS) entry which is preliminary data.</text>
</comment>
<evidence type="ECO:0000256" key="3">
    <source>
        <dbReference type="ARBA" id="ARBA00023163"/>
    </source>
</evidence>
<evidence type="ECO:0000256" key="1">
    <source>
        <dbReference type="ARBA" id="ARBA00023015"/>
    </source>
</evidence>
<keyword evidence="1" id="KW-0805">Transcription regulation</keyword>
<accession>A0A0U1PYS3</accession>
<reference evidence="5 6" key="1">
    <citation type="submission" date="2015-05" db="EMBL/GenBank/DDBJ databases">
        <title>Draft genome sequence of Lampropedia sp. CT6, isolated from the microbial mat of a hot water spring, located at Manikaran, India.</title>
        <authorList>
            <person name="Tripathi C."/>
            <person name="Rani P."/>
            <person name="Mahato N.K."/>
            <person name="Lal R."/>
        </authorList>
    </citation>
    <scope>NUCLEOTIDE SEQUENCE [LARGE SCALE GENOMIC DNA]</scope>
    <source>
        <strain evidence="5 6">CT6</strain>
    </source>
</reference>
<evidence type="ECO:0000313" key="5">
    <source>
        <dbReference type="EMBL" id="KKW67621.1"/>
    </source>
</evidence>
<dbReference type="InterPro" id="IPR036390">
    <property type="entry name" value="WH_DNA-bd_sf"/>
</dbReference>
<dbReference type="PANTHER" id="PTHR43537:SF24">
    <property type="entry name" value="GLUCONATE OPERON TRANSCRIPTIONAL REPRESSOR"/>
    <property type="match status" value="1"/>
</dbReference>
<protein>
    <recommendedName>
        <fullName evidence="4">HTH gntR-type domain-containing protein</fullName>
    </recommendedName>
</protein>
<dbReference type="Gene3D" id="1.20.120.530">
    <property type="entry name" value="GntR ligand-binding domain-like"/>
    <property type="match status" value="1"/>
</dbReference>
<organism evidence="5 6">
    <name type="scientific">Lampropedia cohaerens</name>
    <dbReference type="NCBI Taxonomy" id="1610491"/>
    <lineage>
        <taxon>Bacteria</taxon>
        <taxon>Pseudomonadati</taxon>
        <taxon>Pseudomonadota</taxon>
        <taxon>Betaproteobacteria</taxon>
        <taxon>Burkholderiales</taxon>
        <taxon>Comamonadaceae</taxon>
        <taxon>Lampropedia</taxon>
    </lineage>
</organism>
<dbReference type="InterPro" id="IPR000524">
    <property type="entry name" value="Tscrpt_reg_HTH_GntR"/>
</dbReference>
<dbReference type="STRING" id="1610491.AAV94_09425"/>
<evidence type="ECO:0000313" key="6">
    <source>
        <dbReference type="Proteomes" id="UP000050580"/>
    </source>
</evidence>
<evidence type="ECO:0000259" key="4">
    <source>
        <dbReference type="PROSITE" id="PS50949"/>
    </source>
</evidence>
<dbReference type="Pfam" id="PF07729">
    <property type="entry name" value="FCD"/>
    <property type="match status" value="1"/>
</dbReference>
<dbReference type="SUPFAM" id="SSF46785">
    <property type="entry name" value="Winged helix' DNA-binding domain"/>
    <property type="match status" value="1"/>
</dbReference>
<dbReference type="GO" id="GO:0003677">
    <property type="term" value="F:DNA binding"/>
    <property type="evidence" value="ECO:0007669"/>
    <property type="project" value="UniProtKB-KW"/>
</dbReference>
<dbReference type="OrthoDB" id="7003764at2"/>
<evidence type="ECO:0000256" key="2">
    <source>
        <dbReference type="ARBA" id="ARBA00023125"/>
    </source>
</evidence>
<dbReference type="GO" id="GO:0003700">
    <property type="term" value="F:DNA-binding transcription factor activity"/>
    <property type="evidence" value="ECO:0007669"/>
    <property type="project" value="InterPro"/>
</dbReference>
<dbReference type="SMART" id="SM00895">
    <property type="entry name" value="FCD"/>
    <property type="match status" value="1"/>
</dbReference>